<reference evidence="2 3" key="1">
    <citation type="journal article" date="2015" name="Sci. Rep.">
        <title>Chromosome-level genome map provides insights into diverse defense mechanisms in the medicinal fungus Ganoderma sinense.</title>
        <authorList>
            <person name="Zhu Y."/>
            <person name="Xu J."/>
            <person name="Sun C."/>
            <person name="Zhou S."/>
            <person name="Xu H."/>
            <person name="Nelson D.R."/>
            <person name="Qian J."/>
            <person name="Song J."/>
            <person name="Luo H."/>
            <person name="Xiang L."/>
            <person name="Li Y."/>
            <person name="Xu Z."/>
            <person name="Ji A."/>
            <person name="Wang L."/>
            <person name="Lu S."/>
            <person name="Hayward A."/>
            <person name="Sun W."/>
            <person name="Li X."/>
            <person name="Schwartz D.C."/>
            <person name="Wang Y."/>
            <person name="Chen S."/>
        </authorList>
    </citation>
    <scope>NUCLEOTIDE SEQUENCE [LARGE SCALE GENOMIC DNA]</scope>
    <source>
        <strain evidence="2 3">ZZ0214-1</strain>
    </source>
</reference>
<protein>
    <recommendedName>
        <fullName evidence="4">Tc1-like transposase DDE domain-containing protein</fullName>
    </recommendedName>
</protein>
<keyword evidence="3" id="KW-1185">Reference proteome</keyword>
<evidence type="ECO:0000313" key="3">
    <source>
        <dbReference type="Proteomes" id="UP000230002"/>
    </source>
</evidence>
<dbReference type="AlphaFoldDB" id="A0A2G8S2U5"/>
<dbReference type="InterPro" id="IPR036397">
    <property type="entry name" value="RNaseH_sf"/>
</dbReference>
<dbReference type="GO" id="GO:0003676">
    <property type="term" value="F:nucleic acid binding"/>
    <property type="evidence" value="ECO:0007669"/>
    <property type="project" value="InterPro"/>
</dbReference>
<evidence type="ECO:0008006" key="4">
    <source>
        <dbReference type="Google" id="ProtNLM"/>
    </source>
</evidence>
<evidence type="ECO:0000313" key="2">
    <source>
        <dbReference type="EMBL" id="PIL28057.1"/>
    </source>
</evidence>
<dbReference type="Gene3D" id="3.30.420.10">
    <property type="entry name" value="Ribonuclease H-like superfamily/Ribonuclease H"/>
    <property type="match status" value="1"/>
</dbReference>
<organism evidence="2 3">
    <name type="scientific">Ganoderma sinense ZZ0214-1</name>
    <dbReference type="NCBI Taxonomy" id="1077348"/>
    <lineage>
        <taxon>Eukaryota</taxon>
        <taxon>Fungi</taxon>
        <taxon>Dikarya</taxon>
        <taxon>Basidiomycota</taxon>
        <taxon>Agaricomycotina</taxon>
        <taxon>Agaricomycetes</taxon>
        <taxon>Polyporales</taxon>
        <taxon>Polyporaceae</taxon>
        <taxon>Ganoderma</taxon>
    </lineage>
</organism>
<feature type="compositionally biased region" description="Acidic residues" evidence="1">
    <location>
        <begin position="15"/>
        <end position="26"/>
    </location>
</feature>
<name>A0A2G8S2U5_9APHY</name>
<accession>A0A2G8S2U5</accession>
<dbReference type="EMBL" id="AYKW01000029">
    <property type="protein sequence ID" value="PIL28057.1"/>
    <property type="molecule type" value="Genomic_DNA"/>
</dbReference>
<sequence>MDVALEDGVSVLDDAVEDTCPPEDSPETLTSTPLSRAKQHSRPFIQPPSLEAAHAALSAIKLILRPPRGSRANGKKSGIGYKVPRINPFVATRMQCIQSLLEVYTQRLGSSKNPRARGLWLSSSDTVRLTKGKGAWFARSLRRWTRSFINDHTALPINPYGKWTTSRLFDEDLVDEIQLHLQSIGKYVRAADIVEYLNREEVQSRLKIKKSISLSTAKRWMHKMGYRWTREKRGMYADGHERPDVVSYRQNVFIPAWKERAGRLRSWSSENPLEEEFYGPLPREMPETAWFHDESIFQGNDRRILRWWHESETPKPYTKGEGPSLMVADFFSPDHGFLRAPDGSSSSRVLFKPGKDRDGYWVSENIIAHAETAMDIITKHFPSSSHTLYFDNAPNHVKRPEGSLSARKMPKGIPKEGTNWGVEIPLRDASGNQVYGANGKPLTTKVKMHGARLLNGQPQDLYFPDNHPVHPGKFKGMAVILEERGFKDASKLRAQCNKRFKCPPGATHCCCRRILFNQSDFVHVETILERVCKARGFRVIFLPKFHCELNPIEQCWGHGKRDYRCCPPSGDEATMQRYVVKSLDSIPLESMRR</sequence>
<dbReference type="Proteomes" id="UP000230002">
    <property type="component" value="Unassembled WGS sequence"/>
</dbReference>
<evidence type="ECO:0000256" key="1">
    <source>
        <dbReference type="SAM" id="MobiDB-lite"/>
    </source>
</evidence>
<dbReference type="PANTHER" id="PTHR35871:SF1">
    <property type="entry name" value="CXC1-LIKE CYSTEINE CLUSTER ASSOCIATED WITH KDZ TRANSPOSASES DOMAIN-CONTAINING PROTEIN"/>
    <property type="match status" value="1"/>
</dbReference>
<comment type="caution">
    <text evidence="2">The sequence shown here is derived from an EMBL/GenBank/DDBJ whole genome shotgun (WGS) entry which is preliminary data.</text>
</comment>
<gene>
    <name evidence="2" type="ORF">GSI_09809</name>
</gene>
<feature type="region of interest" description="Disordered" evidence="1">
    <location>
        <begin position="15"/>
        <end position="42"/>
    </location>
</feature>
<dbReference type="PANTHER" id="PTHR35871">
    <property type="entry name" value="EXPRESSED PROTEIN"/>
    <property type="match status" value="1"/>
</dbReference>
<proteinExistence type="predicted"/>
<dbReference type="OrthoDB" id="6511194at2759"/>